<dbReference type="Gene3D" id="3.40.50.2300">
    <property type="match status" value="1"/>
</dbReference>
<proteinExistence type="predicted"/>
<geneLocation type="plasmid" evidence="8 9">
    <name>pAS9A-2</name>
</geneLocation>
<keyword evidence="1 5" id="KW-0597">Phosphoprotein</keyword>
<dbReference type="Pfam" id="PF00072">
    <property type="entry name" value="Response_reg"/>
    <property type="match status" value="1"/>
</dbReference>
<evidence type="ECO:0000259" key="7">
    <source>
        <dbReference type="PROSITE" id="PS50110"/>
    </source>
</evidence>
<evidence type="ECO:0000256" key="1">
    <source>
        <dbReference type="ARBA" id="ARBA00022553"/>
    </source>
</evidence>
<dbReference type="AlphaFoldDB" id="F6ESD5"/>
<dbReference type="SUPFAM" id="SSF46894">
    <property type="entry name" value="C-terminal effector domain of the bipartite response regulators"/>
    <property type="match status" value="1"/>
</dbReference>
<dbReference type="GO" id="GO:0003677">
    <property type="term" value="F:DNA binding"/>
    <property type="evidence" value="ECO:0007669"/>
    <property type="project" value="UniProtKB-KW"/>
</dbReference>
<feature type="domain" description="Response regulatory" evidence="7">
    <location>
        <begin position="3"/>
        <end position="119"/>
    </location>
</feature>
<dbReference type="OrthoDB" id="9816529at2"/>
<sequence length="227" mass="24382">MITVLIADDQPAVRKGFTLFLADHPDIRVIGEAESGKRALDHARAMRPDVVLMDVRMPGGDGLTATREILTLDQPPRVIIVTTFDLDEYLFAAIDLGAAGFLLKDTGPDELASAVLTAAAGGLALAPALTPRLAAEFARRRPRPTAAQANEHSAQALTPRERDIAANLAQGHSNQAIATKLHLEPSTVKTHVSNIAKKINAKNRVQIAVWAATTDHSVLNSDLKYKH</sequence>
<dbReference type="CDD" id="cd06170">
    <property type="entry name" value="LuxR_C_like"/>
    <property type="match status" value="1"/>
</dbReference>
<keyword evidence="8" id="KW-0614">Plasmid</keyword>
<dbReference type="InterPro" id="IPR000792">
    <property type="entry name" value="Tscrpt_reg_LuxR_C"/>
</dbReference>
<dbReference type="Pfam" id="PF00196">
    <property type="entry name" value="GerE"/>
    <property type="match status" value="1"/>
</dbReference>
<dbReference type="PRINTS" id="PR00038">
    <property type="entry name" value="HTHLUXR"/>
</dbReference>
<evidence type="ECO:0000313" key="8">
    <source>
        <dbReference type="EMBL" id="AEF43056.1"/>
    </source>
</evidence>
<dbReference type="HOGENOM" id="CLU_000445_90_10_11"/>
<organism evidence="8 9">
    <name type="scientific">Hoyosella subflava (strain DSM 45089 / JCM 17490 / NBRC 109087 / DQS3-9A1)</name>
    <name type="common">Amycolicicoccus subflavus</name>
    <dbReference type="NCBI Taxonomy" id="443218"/>
    <lineage>
        <taxon>Bacteria</taxon>
        <taxon>Bacillati</taxon>
        <taxon>Actinomycetota</taxon>
        <taxon>Actinomycetes</taxon>
        <taxon>Mycobacteriales</taxon>
        <taxon>Hoyosellaceae</taxon>
        <taxon>Hoyosella</taxon>
    </lineage>
</organism>
<keyword evidence="2" id="KW-0805">Transcription regulation</keyword>
<dbReference type="InterPro" id="IPR011006">
    <property type="entry name" value="CheY-like_superfamily"/>
</dbReference>
<feature type="modified residue" description="4-aspartylphosphate" evidence="5">
    <location>
        <position position="54"/>
    </location>
</feature>
<dbReference type="PROSITE" id="PS50043">
    <property type="entry name" value="HTH_LUXR_2"/>
    <property type="match status" value="1"/>
</dbReference>
<dbReference type="InterPro" id="IPR058245">
    <property type="entry name" value="NreC/VraR/RcsB-like_REC"/>
</dbReference>
<dbReference type="SUPFAM" id="SSF52172">
    <property type="entry name" value="CheY-like"/>
    <property type="match status" value="1"/>
</dbReference>
<evidence type="ECO:0000256" key="5">
    <source>
        <dbReference type="PROSITE-ProRule" id="PRU00169"/>
    </source>
</evidence>
<dbReference type="SMART" id="SM00421">
    <property type="entry name" value="HTH_LUXR"/>
    <property type="match status" value="1"/>
</dbReference>
<dbReference type="SMART" id="SM00448">
    <property type="entry name" value="REC"/>
    <property type="match status" value="1"/>
</dbReference>
<dbReference type="InterPro" id="IPR001789">
    <property type="entry name" value="Sig_transdc_resp-reg_receiver"/>
</dbReference>
<keyword evidence="3" id="KW-0238">DNA-binding</keyword>
<feature type="domain" description="HTH luxR-type" evidence="6">
    <location>
        <begin position="150"/>
        <end position="215"/>
    </location>
</feature>
<dbReference type="InterPro" id="IPR039420">
    <property type="entry name" value="WalR-like"/>
</dbReference>
<dbReference type="PROSITE" id="PS00622">
    <property type="entry name" value="HTH_LUXR_1"/>
    <property type="match status" value="1"/>
</dbReference>
<name>F6ESD5_HOYSD</name>
<dbReference type="KEGG" id="asd:AS9A_P20012"/>
<protein>
    <submittedName>
        <fullName evidence="8">Two component transcriptional regulator</fullName>
    </submittedName>
</protein>
<dbReference type="InterPro" id="IPR016032">
    <property type="entry name" value="Sig_transdc_resp-reg_C-effctor"/>
</dbReference>
<evidence type="ECO:0000256" key="2">
    <source>
        <dbReference type="ARBA" id="ARBA00023015"/>
    </source>
</evidence>
<dbReference type="GO" id="GO:0006355">
    <property type="term" value="P:regulation of DNA-templated transcription"/>
    <property type="evidence" value="ECO:0007669"/>
    <property type="project" value="InterPro"/>
</dbReference>
<dbReference type="PANTHER" id="PTHR43214:SF24">
    <property type="entry name" value="TRANSCRIPTIONAL REGULATORY PROTEIN NARL-RELATED"/>
    <property type="match status" value="1"/>
</dbReference>
<gene>
    <name evidence="8" type="ordered locus">AS9A_P20012</name>
</gene>
<evidence type="ECO:0000259" key="6">
    <source>
        <dbReference type="PROSITE" id="PS50043"/>
    </source>
</evidence>
<dbReference type="CDD" id="cd17535">
    <property type="entry name" value="REC_NarL-like"/>
    <property type="match status" value="1"/>
</dbReference>
<dbReference type="EMBL" id="CP002788">
    <property type="protein sequence ID" value="AEF43056.1"/>
    <property type="molecule type" value="Genomic_DNA"/>
</dbReference>
<evidence type="ECO:0000256" key="3">
    <source>
        <dbReference type="ARBA" id="ARBA00023125"/>
    </source>
</evidence>
<evidence type="ECO:0000256" key="4">
    <source>
        <dbReference type="ARBA" id="ARBA00023163"/>
    </source>
</evidence>
<dbReference type="PROSITE" id="PS50110">
    <property type="entry name" value="RESPONSE_REGULATORY"/>
    <property type="match status" value="1"/>
</dbReference>
<reference evidence="8 9" key="1">
    <citation type="journal article" date="2011" name="J. Bacteriol.">
        <title>Complete genome sequence of Amycolicicoccus subflavus DQS3-9A1T, an actinomycete isolated from crude oil-polluted soil.</title>
        <authorList>
            <person name="Cai M."/>
            <person name="Chen W.M."/>
            <person name="Nie Y."/>
            <person name="Chi C.Q."/>
            <person name="Wang Y.N."/>
            <person name="Tang Y.Q."/>
            <person name="Li G.Y."/>
            <person name="Wu X.L."/>
        </authorList>
    </citation>
    <scope>NUCLEOTIDE SEQUENCE [LARGE SCALE GENOMIC DNA]</scope>
    <source>
        <strain evidence="9">DSM 45089 / DQS3-9A1</strain>
        <plasmid evidence="8 9">pAS9A-2</plasmid>
    </source>
</reference>
<dbReference type="RefSeq" id="WP_013798063.1">
    <property type="nucleotide sequence ID" value="NC_015561.1"/>
</dbReference>
<evidence type="ECO:0000313" key="9">
    <source>
        <dbReference type="Proteomes" id="UP000009235"/>
    </source>
</evidence>
<dbReference type="GO" id="GO:0000160">
    <property type="term" value="P:phosphorelay signal transduction system"/>
    <property type="evidence" value="ECO:0007669"/>
    <property type="project" value="InterPro"/>
</dbReference>
<keyword evidence="4" id="KW-0804">Transcription</keyword>
<dbReference type="PANTHER" id="PTHR43214">
    <property type="entry name" value="TWO-COMPONENT RESPONSE REGULATOR"/>
    <property type="match status" value="1"/>
</dbReference>
<dbReference type="Proteomes" id="UP000009235">
    <property type="component" value="Plasmid pAS9A-2"/>
</dbReference>
<keyword evidence="9" id="KW-1185">Reference proteome</keyword>
<accession>F6ESD5</accession>